<gene>
    <name evidence="4" type="ORF">Q75_02645</name>
</gene>
<dbReference type="Pfam" id="PF22339">
    <property type="entry name" value="YgxA-like_sub_bind"/>
    <property type="match status" value="1"/>
</dbReference>
<name>A0A147KBK2_9BACI</name>
<dbReference type="Gene3D" id="1.10.10.10">
    <property type="entry name" value="Winged helix-like DNA-binding domain superfamily/Winged helix DNA-binding domain"/>
    <property type="match status" value="1"/>
</dbReference>
<evidence type="ECO:0000259" key="1">
    <source>
        <dbReference type="Pfam" id="PF14540"/>
    </source>
</evidence>
<dbReference type="InterPro" id="IPR054515">
    <property type="entry name" value="YgxA-like_substrate-bd"/>
</dbReference>
<reference evidence="4 5" key="1">
    <citation type="journal article" date="2016" name="Front. Microbiol.">
        <title>Microevolution Analysis of Bacillus coahuilensis Unveils Differences in Phosphorus Acquisition Strategies and Their Regulation.</title>
        <authorList>
            <person name="Gomez-Lunar Z."/>
            <person name="Hernandez-Gonzalez I."/>
            <person name="Rodriguez-Torres M.D."/>
            <person name="Souza V."/>
            <person name="Olmedo-Alvarez G."/>
        </authorList>
    </citation>
    <scope>NUCLEOTIDE SEQUENCE [LARGE SCALE GENOMIC DNA]</scope>
    <source>
        <strain evidence="5">p1.1.43</strain>
    </source>
</reference>
<dbReference type="InterPro" id="IPR043519">
    <property type="entry name" value="NT_sf"/>
</dbReference>
<dbReference type="Gene3D" id="1.20.120.330">
    <property type="entry name" value="Nucleotidyltransferases domain 2"/>
    <property type="match status" value="1"/>
</dbReference>
<dbReference type="Gene3D" id="3.30.460.10">
    <property type="entry name" value="Beta Polymerase, domain 2"/>
    <property type="match status" value="1"/>
</dbReference>
<evidence type="ECO:0000313" key="4">
    <source>
        <dbReference type="EMBL" id="KUP08538.1"/>
    </source>
</evidence>
<feature type="domain" description="YgxA-like substrate binding" evidence="3">
    <location>
        <begin position="119"/>
        <end position="218"/>
    </location>
</feature>
<dbReference type="Proteomes" id="UP000074108">
    <property type="component" value="Unassembled WGS sequence"/>
</dbReference>
<protein>
    <recommendedName>
        <fullName evidence="6">Nucleotidyltransferase-like domain-containing protein</fullName>
    </recommendedName>
</protein>
<dbReference type="RefSeq" id="WP_059350274.1">
    <property type="nucleotide sequence ID" value="NZ_LDYG01000010.1"/>
</dbReference>
<dbReference type="PATRIC" id="fig|1150625.3.peg.563"/>
<accession>A0A147KBK2</accession>
<keyword evidence="5" id="KW-1185">Reference proteome</keyword>
<evidence type="ECO:0008006" key="6">
    <source>
        <dbReference type="Google" id="ProtNLM"/>
    </source>
</evidence>
<dbReference type="InterPro" id="IPR041143">
    <property type="entry name" value="YgxA_HTH"/>
</dbReference>
<evidence type="ECO:0000259" key="2">
    <source>
        <dbReference type="Pfam" id="PF18576"/>
    </source>
</evidence>
<dbReference type="AlphaFoldDB" id="A0A147KBK2"/>
<organism evidence="4 5">
    <name type="scientific">Bacillus coahuilensis p1.1.43</name>
    <dbReference type="NCBI Taxonomy" id="1150625"/>
    <lineage>
        <taxon>Bacteria</taxon>
        <taxon>Bacillati</taxon>
        <taxon>Bacillota</taxon>
        <taxon>Bacilli</taxon>
        <taxon>Bacillales</taxon>
        <taxon>Bacillaceae</taxon>
        <taxon>Bacillus</taxon>
    </lineage>
</organism>
<dbReference type="InterPro" id="IPR029348">
    <property type="entry name" value="NTF-like"/>
</dbReference>
<dbReference type="Pfam" id="PF14540">
    <property type="entry name" value="NTF-like"/>
    <property type="match status" value="1"/>
</dbReference>
<feature type="domain" description="YgxA-like helix-turn-helix" evidence="2">
    <location>
        <begin position="224"/>
        <end position="286"/>
    </location>
</feature>
<comment type="caution">
    <text evidence="4">The sequence shown here is derived from an EMBL/GenBank/DDBJ whole genome shotgun (WGS) entry which is preliminary data.</text>
</comment>
<proteinExistence type="predicted"/>
<dbReference type="OrthoDB" id="2350973at2"/>
<dbReference type="Pfam" id="PF18576">
    <property type="entry name" value="HTH_52"/>
    <property type="match status" value="1"/>
</dbReference>
<evidence type="ECO:0000259" key="3">
    <source>
        <dbReference type="Pfam" id="PF22339"/>
    </source>
</evidence>
<feature type="domain" description="Nucleotidyltransferase-like" evidence="1">
    <location>
        <begin position="1"/>
        <end position="118"/>
    </location>
</feature>
<dbReference type="STRING" id="1150625.Q75_02645"/>
<dbReference type="InterPro" id="IPR036388">
    <property type="entry name" value="WH-like_DNA-bd_sf"/>
</dbReference>
<dbReference type="EMBL" id="LDYG01000010">
    <property type="protein sequence ID" value="KUP08538.1"/>
    <property type="molecule type" value="Genomic_DNA"/>
</dbReference>
<evidence type="ECO:0000313" key="5">
    <source>
        <dbReference type="Proteomes" id="UP000074108"/>
    </source>
</evidence>
<sequence length="308" mass="36838">MEHILRPIYQERASDLNTQGVLLIEKLEKSFHITDTFDAVLLMIVKESNQPIFIKHYQYKDKKAALHIVTESQLREWLLLGSNRKIVDWLFNGKILFDRNEYLEKLKMELRDFPFYGRKIKMGMEFSKLIRRYTDGKAFYEKKQYLDAYNHIIHSLHHLARLAVIEQGFQPEITVWSQVKQIDPEIYKLYEELVKSEEALDKRIELLFIASEFLINSRAKTCSEHIVGIMKEKEEWTFQELQEHELLNHYGVDLGVLLEYLIERGLINTILAETKGPSLFHRYYTISKNFNKSIDHSKLYWYIIKRRC</sequence>